<dbReference type="SMART" id="SM00857">
    <property type="entry name" value="Resolvase"/>
    <property type="match status" value="1"/>
</dbReference>
<protein>
    <recommendedName>
        <fullName evidence="1">Resolvase/invertase-type recombinase catalytic domain-containing protein</fullName>
    </recommendedName>
</protein>
<sequence>MNATSKKVPKSDPLKFRAAEYVRMSTEHQQYSTLNQAAAIARYAEEHGLTVVQTYTDAGRSGLTIDGRPGLQQLIKDVQTGAADFKTILVYDVSRWGRFQDADESAYYEYLCRKSGIEITYCAEQFKNDGSITSTIVKSIKRAMAGEFSRELSVKVFNGQCRLIETGYRQGGHAGLGLRRVLVNKDGIAKATLAFGEQKSLQTDHVILVAGPKEEIRIVHKIYHWFVKDGLSKIKIAARLNKQGIKSDLGRTWTSSAIHTLLTNEKYIGNNVYNKSSKKLKSIHVSNTPETWIRKDAAFEAIVPIELFNAAKKIIDERSATLKNATMLDHLRSIYKEYGYLSQKLLKKISKTHRTPTPTTYHKHFNGLLNAYREIGYKRDAREKAENTRLQSIAIYDEVEKQVSQIFVNAGATVIKIPIDQTLLINNEFSIRIRILRFSVRSNRESVWYMHDRIIRHTDLTIVVRLDKANQGPMDYYLVPKSEASFGLTIHESRASTVDQFRYPNLDYLVQMAGQATIHGPQHA</sequence>
<dbReference type="Gene3D" id="3.40.50.1390">
    <property type="entry name" value="Resolvase, N-terminal catalytic domain"/>
    <property type="match status" value="1"/>
</dbReference>
<dbReference type="Gene3D" id="3.90.1750.20">
    <property type="entry name" value="Putative Large Serine Recombinase, Chain B, Domain 2"/>
    <property type="match status" value="1"/>
</dbReference>
<dbReference type="EMBL" id="MTEI01000003">
    <property type="protein sequence ID" value="OQW88877.1"/>
    <property type="molecule type" value="Genomic_DNA"/>
</dbReference>
<accession>A0A1W9KWH4</accession>
<dbReference type="PANTHER" id="PTHR30461:SF23">
    <property type="entry name" value="DNA RECOMBINASE-RELATED"/>
    <property type="match status" value="1"/>
</dbReference>
<evidence type="ECO:0000259" key="1">
    <source>
        <dbReference type="SMART" id="SM00857"/>
    </source>
</evidence>
<dbReference type="CDD" id="cd00338">
    <property type="entry name" value="Ser_Recombinase"/>
    <property type="match status" value="1"/>
</dbReference>
<reference evidence="2 3" key="1">
    <citation type="submission" date="2017-01" db="EMBL/GenBank/DDBJ databases">
        <title>Novel large sulfur bacteria in the metagenomes of groundwater-fed chemosynthetic microbial mats in the Lake Huron basin.</title>
        <authorList>
            <person name="Sharrar A.M."/>
            <person name="Flood B.E."/>
            <person name="Bailey J.V."/>
            <person name="Jones D.S."/>
            <person name="Biddanda B."/>
            <person name="Ruberg S.A."/>
            <person name="Marcus D.N."/>
            <person name="Dick G.J."/>
        </authorList>
    </citation>
    <scope>NUCLEOTIDE SEQUENCE [LARGE SCALE GENOMIC DNA]</scope>
    <source>
        <strain evidence="2">A7</strain>
    </source>
</reference>
<dbReference type="InterPro" id="IPR050639">
    <property type="entry name" value="SSR_resolvase"/>
</dbReference>
<dbReference type="InterPro" id="IPR011109">
    <property type="entry name" value="DNA_bind_recombinase_dom"/>
</dbReference>
<proteinExistence type="predicted"/>
<evidence type="ECO:0000313" key="2">
    <source>
        <dbReference type="EMBL" id="OQW88877.1"/>
    </source>
</evidence>
<name>A0A1W9KWH4_9BURK</name>
<dbReference type="PANTHER" id="PTHR30461">
    <property type="entry name" value="DNA-INVERTASE FROM LAMBDOID PROPHAGE"/>
    <property type="match status" value="1"/>
</dbReference>
<gene>
    <name evidence="2" type="ORF">BWK72_08055</name>
</gene>
<dbReference type="Pfam" id="PF00239">
    <property type="entry name" value="Resolvase"/>
    <property type="match status" value="1"/>
</dbReference>
<organism evidence="2 3">
    <name type="scientific">Rhodoferax ferrireducens</name>
    <dbReference type="NCBI Taxonomy" id="192843"/>
    <lineage>
        <taxon>Bacteria</taxon>
        <taxon>Pseudomonadati</taxon>
        <taxon>Pseudomonadota</taxon>
        <taxon>Betaproteobacteria</taxon>
        <taxon>Burkholderiales</taxon>
        <taxon>Comamonadaceae</taxon>
        <taxon>Rhodoferax</taxon>
    </lineage>
</organism>
<dbReference type="GO" id="GO:0003677">
    <property type="term" value="F:DNA binding"/>
    <property type="evidence" value="ECO:0007669"/>
    <property type="project" value="InterPro"/>
</dbReference>
<dbReference type="InterPro" id="IPR006119">
    <property type="entry name" value="Resolv_N"/>
</dbReference>
<comment type="caution">
    <text evidence="2">The sequence shown here is derived from an EMBL/GenBank/DDBJ whole genome shotgun (WGS) entry which is preliminary data.</text>
</comment>
<dbReference type="SUPFAM" id="SSF53041">
    <property type="entry name" value="Resolvase-like"/>
    <property type="match status" value="1"/>
</dbReference>
<evidence type="ECO:0000313" key="3">
    <source>
        <dbReference type="Proteomes" id="UP000192505"/>
    </source>
</evidence>
<dbReference type="Proteomes" id="UP000192505">
    <property type="component" value="Unassembled WGS sequence"/>
</dbReference>
<feature type="domain" description="Resolvase/invertase-type recombinase catalytic" evidence="1">
    <location>
        <begin position="18"/>
        <end position="169"/>
    </location>
</feature>
<dbReference type="Pfam" id="PF07508">
    <property type="entry name" value="Recombinase"/>
    <property type="match status" value="1"/>
</dbReference>
<dbReference type="InterPro" id="IPR036162">
    <property type="entry name" value="Resolvase-like_N_sf"/>
</dbReference>
<dbReference type="FunFam" id="3.40.50.1390:FF:000008">
    <property type="entry name" value="DNA recombinase"/>
    <property type="match status" value="1"/>
</dbReference>
<dbReference type="InterPro" id="IPR038109">
    <property type="entry name" value="DNA_bind_recomb_sf"/>
</dbReference>
<dbReference type="GO" id="GO:0000150">
    <property type="term" value="F:DNA strand exchange activity"/>
    <property type="evidence" value="ECO:0007669"/>
    <property type="project" value="InterPro"/>
</dbReference>
<dbReference type="AlphaFoldDB" id="A0A1W9KWH4"/>